<organism evidence="1 2">
    <name type="scientific">Phaeosphaeria nodorum (strain SN15 / ATCC MYA-4574 / FGSC 10173)</name>
    <name type="common">Glume blotch fungus</name>
    <name type="synonym">Parastagonospora nodorum</name>
    <dbReference type="NCBI Taxonomy" id="321614"/>
    <lineage>
        <taxon>Eukaryota</taxon>
        <taxon>Fungi</taxon>
        <taxon>Dikarya</taxon>
        <taxon>Ascomycota</taxon>
        <taxon>Pezizomycotina</taxon>
        <taxon>Dothideomycetes</taxon>
        <taxon>Pleosporomycetidae</taxon>
        <taxon>Pleosporales</taxon>
        <taxon>Pleosporineae</taxon>
        <taxon>Phaeosphaeriaceae</taxon>
        <taxon>Parastagonospora</taxon>
    </lineage>
</organism>
<dbReference type="Proteomes" id="UP000663193">
    <property type="component" value="Chromosome 17"/>
</dbReference>
<keyword evidence="2" id="KW-1185">Reference proteome</keyword>
<dbReference type="EMBL" id="CP069039">
    <property type="protein sequence ID" value="QRD04831.1"/>
    <property type="molecule type" value="Genomic_DNA"/>
</dbReference>
<evidence type="ECO:0000313" key="2">
    <source>
        <dbReference type="Proteomes" id="UP000663193"/>
    </source>
</evidence>
<accession>A0A7U2FGI6</accession>
<dbReference type="AlphaFoldDB" id="A0A7U2FGI6"/>
<protein>
    <submittedName>
        <fullName evidence="1">Uncharacterized protein</fullName>
    </submittedName>
</protein>
<proteinExistence type="predicted"/>
<dbReference type="VEuPathDB" id="FungiDB:JI435_421790"/>
<name>A0A7U2FGI6_PHANO</name>
<sequence>MDTLLPNRCSISFQNCQSHETCLSNIPSSQSQLDNNHDLLYSLGSQHRCVPSFIILEKRQQIYDE</sequence>
<gene>
    <name evidence="1" type="ORF">JI435_421790</name>
</gene>
<evidence type="ECO:0000313" key="1">
    <source>
        <dbReference type="EMBL" id="QRD04831.1"/>
    </source>
</evidence>
<reference evidence="2" key="1">
    <citation type="journal article" date="2021" name="BMC Genomics">
        <title>Chromosome-level genome assembly and manually-curated proteome of model necrotroph Parastagonospora nodorum Sn15 reveals a genome-wide trove of candidate effector homologs, and redundancy of virulence-related functions within an accessory chromosome.</title>
        <authorList>
            <person name="Bertazzoni S."/>
            <person name="Jones D.A.B."/>
            <person name="Phan H.T."/>
            <person name="Tan K.-C."/>
            <person name="Hane J.K."/>
        </authorList>
    </citation>
    <scope>NUCLEOTIDE SEQUENCE [LARGE SCALE GENOMIC DNA]</scope>
    <source>
        <strain evidence="2">SN15 / ATCC MYA-4574 / FGSC 10173)</strain>
    </source>
</reference>